<dbReference type="EMBL" id="JBHTKR010000004">
    <property type="protein sequence ID" value="MFD1195105.1"/>
    <property type="molecule type" value="Genomic_DNA"/>
</dbReference>
<keyword evidence="3" id="KW-1185">Reference proteome</keyword>
<comment type="caution">
    <text evidence="2">The sequence shown here is derived from an EMBL/GenBank/DDBJ whole genome shotgun (WGS) entry which is preliminary data.</text>
</comment>
<dbReference type="Proteomes" id="UP001597151">
    <property type="component" value="Unassembled WGS sequence"/>
</dbReference>
<feature type="transmembrane region" description="Helical" evidence="1">
    <location>
        <begin position="203"/>
        <end position="227"/>
    </location>
</feature>
<organism evidence="2 3">
    <name type="scientific">Seohaeicola saemankumensis</name>
    <dbReference type="NCBI Taxonomy" id="481181"/>
    <lineage>
        <taxon>Bacteria</taxon>
        <taxon>Pseudomonadati</taxon>
        <taxon>Pseudomonadota</taxon>
        <taxon>Alphaproteobacteria</taxon>
        <taxon>Rhodobacterales</taxon>
        <taxon>Roseobacteraceae</taxon>
        <taxon>Seohaeicola</taxon>
    </lineage>
</organism>
<accession>A0ABW3TD42</accession>
<dbReference type="RefSeq" id="WP_380791462.1">
    <property type="nucleotide sequence ID" value="NZ_JBHTKR010000004.1"/>
</dbReference>
<keyword evidence="1" id="KW-1133">Transmembrane helix</keyword>
<sequence>MPNGFAYLMLALWPIVTIVIFQRFPPGKAIVICLLSGYLLLPPPPAQFDLALIPVLNKETIPNLSALVVCFFMYGARMRLLPQNRLGKLLLLMFVLSPLATAMNNGEPIVNGAFFIQGLGIKEGLSMALGNALSVVPFVLAMNFLTTDKDLRYVLVALLVAGLAYSLPMLLEVRLSPQINIWVYGYFQHSFEQMMRGDGFRPIVFLQHGLWVAFFALMATLAAFTLFKSDRSRDPKVYLMAGVYLAVVLVLCKSLGSILFAILLLPMVIFLGLRMQVRIALLMMIVALVYPVMKGNNLIPQRAILLKVADISYERAYSLQFRMIHEAVLLERAQVKPLLGWGTFGRGLVHDQNGRLLSIPDGRWVIVLGAFGWVGYIAEFGLLALSGFMMWWRVVKQRPIRQVPPWIGGLMLILGVNMIDMLPNATLTPLTWMISGAVLGYAMSAQVVKRRQMRVQSVI</sequence>
<keyword evidence="1" id="KW-0472">Membrane</keyword>
<evidence type="ECO:0000256" key="1">
    <source>
        <dbReference type="SAM" id="Phobius"/>
    </source>
</evidence>
<feature type="transmembrane region" description="Helical" evidence="1">
    <location>
        <begin position="277"/>
        <end position="293"/>
    </location>
</feature>
<feature type="transmembrane region" description="Helical" evidence="1">
    <location>
        <begin position="125"/>
        <end position="145"/>
    </location>
</feature>
<evidence type="ECO:0000313" key="2">
    <source>
        <dbReference type="EMBL" id="MFD1195105.1"/>
    </source>
</evidence>
<evidence type="ECO:0000313" key="3">
    <source>
        <dbReference type="Proteomes" id="UP001597151"/>
    </source>
</evidence>
<protein>
    <recommendedName>
        <fullName evidence="4">O-antigen ligase like membrane protein</fullName>
    </recommendedName>
</protein>
<evidence type="ECO:0008006" key="4">
    <source>
        <dbReference type="Google" id="ProtNLM"/>
    </source>
</evidence>
<feature type="transmembrane region" description="Helical" evidence="1">
    <location>
        <begin position="364"/>
        <end position="391"/>
    </location>
</feature>
<reference evidence="3" key="1">
    <citation type="journal article" date="2019" name="Int. J. Syst. Evol. Microbiol.">
        <title>The Global Catalogue of Microorganisms (GCM) 10K type strain sequencing project: providing services to taxonomists for standard genome sequencing and annotation.</title>
        <authorList>
            <consortium name="The Broad Institute Genomics Platform"/>
            <consortium name="The Broad Institute Genome Sequencing Center for Infectious Disease"/>
            <person name="Wu L."/>
            <person name="Ma J."/>
        </authorList>
    </citation>
    <scope>NUCLEOTIDE SEQUENCE [LARGE SCALE GENOMIC DNA]</scope>
    <source>
        <strain evidence="3">CCUG 55328</strain>
    </source>
</reference>
<proteinExistence type="predicted"/>
<name>A0ABW3TD42_9RHOB</name>
<feature type="transmembrane region" description="Helical" evidence="1">
    <location>
        <begin position="151"/>
        <end position="171"/>
    </location>
</feature>
<keyword evidence="1" id="KW-0812">Transmembrane</keyword>
<feature type="transmembrane region" description="Helical" evidence="1">
    <location>
        <begin position="239"/>
        <end position="265"/>
    </location>
</feature>
<feature type="transmembrane region" description="Helical" evidence="1">
    <location>
        <begin position="6"/>
        <end position="22"/>
    </location>
</feature>
<feature type="transmembrane region" description="Helical" evidence="1">
    <location>
        <begin position="429"/>
        <end position="448"/>
    </location>
</feature>
<gene>
    <name evidence="2" type="ORF">ACFQ3C_10525</name>
</gene>